<dbReference type="InterPro" id="IPR007474">
    <property type="entry name" value="ApaG_domain"/>
</dbReference>
<organism evidence="4 5">
    <name type="scientific">Planctobacterium marinum</name>
    <dbReference type="NCBI Taxonomy" id="1631968"/>
    <lineage>
        <taxon>Bacteria</taxon>
        <taxon>Pseudomonadati</taxon>
        <taxon>Pseudomonadota</taxon>
        <taxon>Gammaproteobacteria</taxon>
        <taxon>Alteromonadales</taxon>
        <taxon>Alteromonadaceae</taxon>
        <taxon>Planctobacterium</taxon>
    </lineage>
</organism>
<sequence>MEQESKLPEQIKIEVETAWLPEQISKEQNKYAFSYHITITNHAEVAVQLLNRYWLITDGNGKISEVAGPGVVGQTPVIQPGERFAYKSGAILDTPVGFMQGHYEFKSHDEQLFKTPIEVFTLSVPNSLN</sequence>
<accession>A0AA48HT89</accession>
<dbReference type="SUPFAM" id="SSF110069">
    <property type="entry name" value="ApaG-like"/>
    <property type="match status" value="1"/>
</dbReference>
<reference evidence="4" key="1">
    <citation type="submission" date="2023-01" db="EMBL/GenBank/DDBJ databases">
        <title>Complete genome sequence of Planctobacterium marinum strain Dej080120_11.</title>
        <authorList>
            <person name="Ueki S."/>
            <person name="Maruyama F."/>
        </authorList>
    </citation>
    <scope>NUCLEOTIDE SEQUENCE</scope>
    <source>
        <strain evidence="4">Dej080120_11</strain>
    </source>
</reference>
<protein>
    <recommendedName>
        <fullName evidence="1 2">Protein ApaG</fullName>
    </recommendedName>
</protein>
<dbReference type="Gene3D" id="2.60.40.1470">
    <property type="entry name" value="ApaG domain"/>
    <property type="match status" value="1"/>
</dbReference>
<dbReference type="RefSeq" id="WP_338291385.1">
    <property type="nucleotide sequence ID" value="NZ_AP027272.1"/>
</dbReference>
<dbReference type="EMBL" id="AP027272">
    <property type="protein sequence ID" value="BDX05413.1"/>
    <property type="molecule type" value="Genomic_DNA"/>
</dbReference>
<evidence type="ECO:0000256" key="2">
    <source>
        <dbReference type="HAMAP-Rule" id="MF_00791"/>
    </source>
</evidence>
<dbReference type="PANTHER" id="PTHR47191">
    <property type="entry name" value="OS05G0170800 PROTEIN"/>
    <property type="match status" value="1"/>
</dbReference>
<dbReference type="PANTHER" id="PTHR47191:SF2">
    <property type="entry name" value="OS05G0170800 PROTEIN"/>
    <property type="match status" value="1"/>
</dbReference>
<feature type="domain" description="ApaG" evidence="3">
    <location>
        <begin position="5"/>
        <end position="129"/>
    </location>
</feature>
<dbReference type="KEGG" id="pmaw:MACH26_09340"/>
<dbReference type="InterPro" id="IPR023065">
    <property type="entry name" value="Uncharacterised_ApaG"/>
</dbReference>
<evidence type="ECO:0000313" key="4">
    <source>
        <dbReference type="EMBL" id="BDX05413.1"/>
    </source>
</evidence>
<dbReference type="PROSITE" id="PS51087">
    <property type="entry name" value="APAG"/>
    <property type="match status" value="1"/>
</dbReference>
<dbReference type="InterPro" id="IPR036767">
    <property type="entry name" value="ApaG_sf"/>
</dbReference>
<evidence type="ECO:0000313" key="5">
    <source>
        <dbReference type="Proteomes" id="UP001333710"/>
    </source>
</evidence>
<dbReference type="Pfam" id="PF04379">
    <property type="entry name" value="DUF525"/>
    <property type="match status" value="1"/>
</dbReference>
<keyword evidence="5" id="KW-1185">Reference proteome</keyword>
<evidence type="ECO:0000259" key="3">
    <source>
        <dbReference type="PROSITE" id="PS51087"/>
    </source>
</evidence>
<name>A0AA48HT89_9ALTE</name>
<dbReference type="InterPro" id="IPR050718">
    <property type="entry name" value="ApaG-like"/>
</dbReference>
<dbReference type="NCBIfam" id="NF003967">
    <property type="entry name" value="PRK05461.1"/>
    <property type="match status" value="1"/>
</dbReference>
<dbReference type="HAMAP" id="MF_00791">
    <property type="entry name" value="ApaG"/>
    <property type="match status" value="1"/>
</dbReference>
<proteinExistence type="inferred from homology"/>
<gene>
    <name evidence="2 4" type="primary">apaG</name>
    <name evidence="4" type="ORF">MACH26_09340</name>
</gene>
<dbReference type="AlphaFoldDB" id="A0AA48HT89"/>
<evidence type="ECO:0000256" key="1">
    <source>
        <dbReference type="ARBA" id="ARBA00017693"/>
    </source>
</evidence>
<dbReference type="Proteomes" id="UP001333710">
    <property type="component" value="Chromosome"/>
</dbReference>